<feature type="region of interest" description="Disordered" evidence="2">
    <location>
        <begin position="862"/>
        <end position="925"/>
    </location>
</feature>
<evidence type="ECO:0000259" key="3">
    <source>
        <dbReference type="PROSITE" id="PS50085"/>
    </source>
</evidence>
<dbReference type="PANTHER" id="PTHR21344:SF1">
    <property type="entry name" value="RAL GTPASE-ACTIVATING PROTEIN SUBUNIT BETA"/>
    <property type="match status" value="1"/>
</dbReference>
<proteinExistence type="predicted"/>
<reference evidence="4" key="2">
    <citation type="submission" date="2020-02" db="EMBL/GenBank/DDBJ databases">
        <authorList>
            <person name="Studholme D.J."/>
        </authorList>
    </citation>
    <scope>NUCLEOTIDE SEQUENCE</scope>
    <source>
        <strain evidence="4">00238/432</strain>
    </source>
</reference>
<feature type="compositionally biased region" description="Basic and acidic residues" evidence="2">
    <location>
        <begin position="868"/>
        <end position="877"/>
    </location>
</feature>
<evidence type="ECO:0000313" key="4">
    <source>
        <dbReference type="EMBL" id="KAF4319515.1"/>
    </source>
</evidence>
<dbReference type="EMBL" id="AOFI03000210">
    <property type="protein sequence ID" value="KAF4319515.1"/>
    <property type="molecule type" value="Genomic_DNA"/>
</dbReference>
<accession>A0A8J4SDQ6</accession>
<keyword evidence="1" id="KW-0343">GTPase activation</keyword>
<dbReference type="SUPFAM" id="SSF48371">
    <property type="entry name" value="ARM repeat"/>
    <property type="match status" value="1"/>
</dbReference>
<evidence type="ECO:0000256" key="1">
    <source>
        <dbReference type="ARBA" id="ARBA00022468"/>
    </source>
</evidence>
<feature type="compositionally biased region" description="Basic and acidic residues" evidence="2">
    <location>
        <begin position="970"/>
        <end position="982"/>
    </location>
</feature>
<dbReference type="InterPro" id="IPR000331">
    <property type="entry name" value="Rap/Ran_GAP_dom"/>
</dbReference>
<sequence length="1365" mass="151959">MFLQWISKCELLPVSADSYVLKKFSEKCQRGMCSMVVNSLNDDKVDVLTVLPSGHHIRWAMEVLGHSFALPMEDSEVIAGSLRIYQCWLGVDEESLAAKGGKGKGKDQRPACMQKVEQTFIQDMLGQMTLLFEERPSNGIPSSSVEANTATHVALCTQVLETFDTLVKHRGAQLNNQTWDRVIRLLLGAADGLLHNLRNMLGNQLCGQLVRLLFEVFLRSLPPCGPRGELWGLLQKFCRRWIHRSLVIEQWNAVTLGLTHSLMRQLHDRDATDDIEIVWADNRQPSKFELESPMLAYAWYRLLRVIGHPSAIFDPDVYLAAVKGVSRLADELSRFEKVPRVQWEHVLGAINQAPNRDSPVFRGVHNGDNDGADDLSTAVPTTAAQPRAPPDVNTILRLIGPWLFDACLTRKPRFAAGRSEALRCLGKLMCHYANGRSKRINWAYSIRSLMALQNALLDDDERIAASAVYNWSNVFSLYGNHTLRGAGVIAGPFHKAIERVFRERKDPPASPSTKSDGRRGADSFFVQDDQHIGGIPIVLLRRAGIEACSSLLTVHAHIPRALIKEAEKDIVAPSMAEIPGLYSALPKYTSSNVVALLMTAIKTETDPTNQQMMMWIMTVAIQQEAAFWTNGLASSRNSQVPFTILLICSIISKAQKYKPPVLFTAFECLRHLSLVCEEVFFHHANSVVHLVNACCDFISNSAPVLRSKTAPFYLDSLMAAAYHCIIEWIVAAPLLLSKQQVIAKIITTIVDGNERFQSLSPNTSAMAVREAAQKLVNMLMKHHVSHTSHGGTIGTHSSGLTEKSVLTQFCDLTDTTDIYRHCRFFSVNKNSIMTVIEKPSNAAETGEAILIMRDSTGRYVWRSKPRHRDGPRPKSIAEFESFSEDDLTQIRKDSELETNENADNTDQDEDEDYESDEEPRLEDPLLVAIRDTNTKTQLTSWHSSPNSGVEQDADLLKVLSGEGNTGMSPIERKAQAGRDESRGAQDAVFMSLLVAQTQEDLLASQPKGSSRGVKCIKPTPPEKDEALQTWEVSRRMMSELGFLSVRNWGSVFAMDAVVSTDFLRDLETLDKLPDRETFDLSIAYTFTGTSRGGYDQIHVATSNDVRAGYVELSKDYQLFLTSIGEQVDDDDHAGYSGFNADLVRGRMLYYSHYSHEACIYVPTLLLGDDHDSDSDSDSDSNSDAEDTEGANARTLFQHANVLIVWNESQQTYRPGSVLWDTVFKLPTPTSGVVLIIDPLGNDLYCVHVCHESSPLFNQRDVIANEEDSYVDEADVYTSRVLGPLLDGMVVNGAWLAPLVRQTAINAAILSRAFHRYQHDIGAVSSSPMSAEANRSKVISSFVEKHMRPKLPGEFYGDLFADLTNQ</sequence>
<comment type="caution">
    <text evidence="4">The sequence shown here is derived from an EMBL/GenBank/DDBJ whole genome shotgun (WGS) entry which is preliminary data.</text>
</comment>
<dbReference type="GO" id="GO:0005096">
    <property type="term" value="F:GTPase activator activity"/>
    <property type="evidence" value="ECO:0007669"/>
    <property type="project" value="UniProtKB-KW"/>
</dbReference>
<reference evidence="4" key="1">
    <citation type="journal article" date="2015" name="Genom Data">
        <title>Draft genome sequences of Phytophthora kernoviae and Phytophthora ramorum lineage EU2 from Scotland.</title>
        <authorList>
            <person name="Sambles C."/>
            <person name="Schlenzig A."/>
            <person name="O'Neill P."/>
            <person name="Grant M."/>
            <person name="Studholme D.J."/>
        </authorList>
    </citation>
    <scope>NUCLEOTIDE SEQUENCE</scope>
    <source>
        <strain evidence="4">00238/432</strain>
    </source>
</reference>
<evidence type="ECO:0000256" key="2">
    <source>
        <dbReference type="SAM" id="MobiDB-lite"/>
    </source>
</evidence>
<dbReference type="PROSITE" id="PS50085">
    <property type="entry name" value="RAPGAP"/>
    <property type="match status" value="1"/>
</dbReference>
<dbReference type="Gene3D" id="3.40.50.11210">
    <property type="entry name" value="Rap/Ran-GAP"/>
    <property type="match status" value="1"/>
</dbReference>
<dbReference type="SUPFAM" id="SSF111347">
    <property type="entry name" value="Rap/Ran-GAP"/>
    <property type="match status" value="1"/>
</dbReference>
<evidence type="ECO:0000313" key="5">
    <source>
        <dbReference type="Proteomes" id="UP000702964"/>
    </source>
</evidence>
<dbReference type="Pfam" id="PF20412">
    <property type="entry name" value="RALGAPB_N"/>
    <property type="match status" value="1"/>
</dbReference>
<dbReference type="InterPro" id="IPR039930">
    <property type="entry name" value="RALGAPB"/>
</dbReference>
<gene>
    <name evidence="4" type="ORF">G195_005333</name>
</gene>
<protein>
    <recommendedName>
        <fullName evidence="3">Rap-GAP domain-containing protein</fullName>
    </recommendedName>
</protein>
<name>A0A8J4SDQ6_9STRA</name>
<feature type="domain" description="Rap-GAP" evidence="3">
    <location>
        <begin position="1066"/>
        <end position="1341"/>
    </location>
</feature>
<dbReference type="GO" id="GO:0051056">
    <property type="term" value="P:regulation of small GTPase mediated signal transduction"/>
    <property type="evidence" value="ECO:0007669"/>
    <property type="project" value="InterPro"/>
</dbReference>
<feature type="region of interest" description="Disordered" evidence="2">
    <location>
        <begin position="1003"/>
        <end position="1022"/>
    </location>
</feature>
<dbReference type="InterPro" id="IPR046859">
    <property type="entry name" value="RGPA/RALGAPB_N"/>
</dbReference>
<organism evidence="4 5">
    <name type="scientific">Phytophthora kernoviae 00238/432</name>
    <dbReference type="NCBI Taxonomy" id="1284355"/>
    <lineage>
        <taxon>Eukaryota</taxon>
        <taxon>Sar</taxon>
        <taxon>Stramenopiles</taxon>
        <taxon>Oomycota</taxon>
        <taxon>Peronosporomycetes</taxon>
        <taxon>Peronosporales</taxon>
        <taxon>Peronosporaceae</taxon>
        <taxon>Phytophthora</taxon>
    </lineage>
</organism>
<feature type="compositionally biased region" description="Acidic residues" evidence="2">
    <location>
        <begin position="896"/>
        <end position="920"/>
    </location>
</feature>
<dbReference type="InterPro" id="IPR016024">
    <property type="entry name" value="ARM-type_fold"/>
</dbReference>
<dbReference type="Pfam" id="PF02145">
    <property type="entry name" value="Rap_GAP"/>
    <property type="match status" value="1"/>
</dbReference>
<dbReference type="InterPro" id="IPR035974">
    <property type="entry name" value="Rap/Ran-GAP_sf"/>
</dbReference>
<dbReference type="Proteomes" id="UP000702964">
    <property type="component" value="Unassembled WGS sequence"/>
</dbReference>
<feature type="region of interest" description="Disordered" evidence="2">
    <location>
        <begin position="960"/>
        <end position="982"/>
    </location>
</feature>
<dbReference type="PANTHER" id="PTHR21344">
    <property type="entry name" value="RAL GTPASE-ACTIVATING PROTEIN SUBUNIT BETA"/>
    <property type="match status" value="1"/>
</dbReference>